<evidence type="ECO:0000313" key="1">
    <source>
        <dbReference type="EMBL" id="ATZ96060.1"/>
    </source>
</evidence>
<keyword evidence="2" id="KW-1185">Reference proteome</keyword>
<name>A0A2K8QTG7_9GAMM</name>
<proteinExistence type="predicted"/>
<evidence type="ECO:0000313" key="2">
    <source>
        <dbReference type="Proteomes" id="UP000231901"/>
    </source>
</evidence>
<sequence>MNQAIQFPDREWWSDHDGAIIFPALVGGFQRECVIRRYVLLERYGDVQPEQWLSLFREHRWDWEDEFERLIRDDEYDEQGRFLFSDEIH</sequence>
<gene>
    <name evidence="1" type="ORF">CVE23_20065</name>
</gene>
<accession>A0A2K8QTG7</accession>
<dbReference type="KEGG" id="dfn:CVE23_20065"/>
<dbReference type="InterPro" id="IPR036692">
    <property type="entry name" value="Shew3726-like_sf"/>
</dbReference>
<organism evidence="1 2">
    <name type="scientific">Dickeya fangzhongdai</name>
    <dbReference type="NCBI Taxonomy" id="1778540"/>
    <lineage>
        <taxon>Bacteria</taxon>
        <taxon>Pseudomonadati</taxon>
        <taxon>Pseudomonadota</taxon>
        <taxon>Gammaproteobacteria</taxon>
        <taxon>Enterobacterales</taxon>
        <taxon>Pectobacteriaceae</taxon>
        <taxon>Dickeya</taxon>
    </lineage>
</organism>
<dbReference type="InterPro" id="IPR009962">
    <property type="entry name" value="DUF1488"/>
</dbReference>
<dbReference type="GeneID" id="66566614"/>
<dbReference type="AlphaFoldDB" id="A0A2K8QTG7"/>
<dbReference type="RefSeq" id="WP_038920389.1">
    <property type="nucleotide sequence ID" value="NZ_BMJF01000024.1"/>
</dbReference>
<reference evidence="2" key="1">
    <citation type="journal article" date="2018" name="Genome Announc.">
        <title>Complete genome sequence of a Dickeya fangzhongdai type strain causing bleeding canker of pear tree trunks.</title>
        <authorList>
            <person name="Zhao Y."/>
            <person name="Tian Y."/>
            <person name="Li X."/>
            <person name="Hu B."/>
        </authorList>
    </citation>
    <scope>NUCLEOTIDE SEQUENCE [LARGE SCALE GENOMIC DNA]</scope>
    <source>
        <strain evidence="2">DSM 101947</strain>
    </source>
</reference>
<dbReference type="SUPFAM" id="SSF160272">
    <property type="entry name" value="Shew3726-like"/>
    <property type="match status" value="1"/>
</dbReference>
<dbReference type="Gene3D" id="3.30.160.140">
    <property type="entry name" value="Shew3726-like"/>
    <property type="match status" value="1"/>
</dbReference>
<dbReference type="EMBL" id="CP025003">
    <property type="protein sequence ID" value="ATZ96060.1"/>
    <property type="molecule type" value="Genomic_DNA"/>
</dbReference>
<dbReference type="Proteomes" id="UP000231901">
    <property type="component" value="Chromosome"/>
</dbReference>
<protein>
    <submittedName>
        <fullName evidence="1">DUF1488 domain-containing protein</fullName>
    </submittedName>
</protein>
<dbReference type="Pfam" id="PF07369">
    <property type="entry name" value="DUF1488"/>
    <property type="match status" value="1"/>
</dbReference>